<keyword evidence="1" id="KW-0472">Membrane</keyword>
<keyword evidence="3" id="KW-1185">Reference proteome</keyword>
<dbReference type="Gene3D" id="1.20.140.150">
    <property type="match status" value="1"/>
</dbReference>
<dbReference type="Proteomes" id="UP001164746">
    <property type="component" value="Chromosome 17"/>
</dbReference>
<protein>
    <submittedName>
        <fullName evidence="2">Uncharacterized protein</fullName>
    </submittedName>
</protein>
<evidence type="ECO:0000313" key="2">
    <source>
        <dbReference type="EMBL" id="WAR30612.1"/>
    </source>
</evidence>
<keyword evidence="1" id="KW-1133">Transmembrane helix</keyword>
<reference evidence="2" key="1">
    <citation type="submission" date="2022-11" db="EMBL/GenBank/DDBJ databases">
        <title>Centuries of genome instability and evolution in soft-shell clam transmissible cancer (bioRxiv).</title>
        <authorList>
            <person name="Hart S.F.M."/>
            <person name="Yonemitsu M.A."/>
            <person name="Giersch R.M."/>
            <person name="Beal B.F."/>
            <person name="Arriagada G."/>
            <person name="Davis B.W."/>
            <person name="Ostrander E.A."/>
            <person name="Goff S.P."/>
            <person name="Metzger M.J."/>
        </authorList>
    </citation>
    <scope>NUCLEOTIDE SEQUENCE</scope>
    <source>
        <strain evidence="2">MELC-2E11</strain>
        <tissue evidence="2">Siphon/mantle</tissue>
    </source>
</reference>
<keyword evidence="1" id="KW-0812">Transmembrane</keyword>
<evidence type="ECO:0000313" key="3">
    <source>
        <dbReference type="Proteomes" id="UP001164746"/>
    </source>
</evidence>
<name>A0ABY7GB93_MYAAR</name>
<dbReference type="EMBL" id="CP111028">
    <property type="protein sequence ID" value="WAR30612.1"/>
    <property type="molecule type" value="Genomic_DNA"/>
</dbReference>
<accession>A0ABY7GB93</accession>
<sequence length="151" mass="16218">MTSQSGNFFQKKTVVVQPIVLVILITSITAFLLACVSLGIPTWRDSTVDAILTRTVSTHTYSGLWATCSHEEVRSSRMWNTPSLRACQGCSVLGTMFSAVVVAVVVAKLCCFKNAQVVTIAIAVCSIIAGEWTRKGDATKYDHDVDTGDAG</sequence>
<organism evidence="2 3">
    <name type="scientific">Mya arenaria</name>
    <name type="common">Soft-shell clam</name>
    <dbReference type="NCBI Taxonomy" id="6604"/>
    <lineage>
        <taxon>Eukaryota</taxon>
        <taxon>Metazoa</taxon>
        <taxon>Spiralia</taxon>
        <taxon>Lophotrochozoa</taxon>
        <taxon>Mollusca</taxon>
        <taxon>Bivalvia</taxon>
        <taxon>Autobranchia</taxon>
        <taxon>Heteroconchia</taxon>
        <taxon>Euheterodonta</taxon>
        <taxon>Imparidentia</taxon>
        <taxon>Neoheterodontei</taxon>
        <taxon>Myida</taxon>
        <taxon>Myoidea</taxon>
        <taxon>Myidae</taxon>
        <taxon>Mya</taxon>
    </lineage>
</organism>
<evidence type="ECO:0000256" key="1">
    <source>
        <dbReference type="SAM" id="Phobius"/>
    </source>
</evidence>
<feature type="transmembrane region" description="Helical" evidence="1">
    <location>
        <begin position="15"/>
        <end position="36"/>
    </location>
</feature>
<gene>
    <name evidence="2" type="ORF">MAR_033154</name>
</gene>
<feature type="transmembrane region" description="Helical" evidence="1">
    <location>
        <begin position="86"/>
        <end position="109"/>
    </location>
</feature>
<proteinExistence type="predicted"/>